<feature type="transmembrane region" description="Helical" evidence="5">
    <location>
        <begin position="90"/>
        <end position="109"/>
    </location>
</feature>
<evidence type="ECO:0000313" key="7">
    <source>
        <dbReference type="Proteomes" id="UP000005984"/>
    </source>
</evidence>
<dbReference type="eggNOG" id="COG2020">
    <property type="taxonomic scope" value="Bacteria"/>
</dbReference>
<evidence type="ECO:0000256" key="1">
    <source>
        <dbReference type="ARBA" id="ARBA00004127"/>
    </source>
</evidence>
<evidence type="ECO:0000256" key="4">
    <source>
        <dbReference type="ARBA" id="ARBA00023136"/>
    </source>
</evidence>
<accession>C2BFV2</accession>
<gene>
    <name evidence="6" type="ORF">HMPREF0072_1222</name>
</gene>
<dbReference type="InterPro" id="IPR052527">
    <property type="entry name" value="Metal_cation-efflux_comp"/>
</dbReference>
<feature type="transmembrane region" description="Helical" evidence="5">
    <location>
        <begin position="63"/>
        <end position="84"/>
    </location>
</feature>
<sequence>MFDPSLILDYEGFLELGEASQISLLFVALGIFMIFFSLYIWVRAVLIQKIHANVKADILITDGVYGTVRNPVYTAFIFIFTGILLFAKNYFLLTLPIISWVFLTILMKASEEKYLKAKFGKEYDLYCRRVNRVIPWFLKK</sequence>
<dbReference type="Gene3D" id="1.20.120.1630">
    <property type="match status" value="1"/>
</dbReference>
<comment type="subcellular location">
    <subcellularLocation>
        <location evidence="1">Endomembrane system</location>
        <topology evidence="1">Multi-pass membrane protein</topology>
    </subcellularLocation>
</comment>
<dbReference type="STRING" id="525254.HMPREF0072_1222"/>
<organism evidence="6 7">
    <name type="scientific">Anaerococcus lactolyticus ATCC 51172</name>
    <dbReference type="NCBI Taxonomy" id="525254"/>
    <lineage>
        <taxon>Bacteria</taxon>
        <taxon>Bacillati</taxon>
        <taxon>Bacillota</taxon>
        <taxon>Tissierellia</taxon>
        <taxon>Tissierellales</taxon>
        <taxon>Peptoniphilaceae</taxon>
        <taxon>Anaerococcus</taxon>
    </lineage>
</organism>
<comment type="caution">
    <text evidence="6">The sequence shown here is derived from an EMBL/GenBank/DDBJ whole genome shotgun (WGS) entry which is preliminary data.</text>
</comment>
<reference evidence="6 7" key="1">
    <citation type="submission" date="2008-10" db="EMBL/GenBank/DDBJ databases">
        <authorList>
            <person name="Qin X."/>
            <person name="Bachman B."/>
            <person name="Battles P."/>
            <person name="Bell A."/>
            <person name="Bess C."/>
            <person name="Bickham C."/>
            <person name="Chaboub L."/>
            <person name="Chen D."/>
            <person name="Coyle M."/>
            <person name="Deiros D.R."/>
            <person name="Dinh H."/>
            <person name="Forbes L."/>
            <person name="Fowler G."/>
            <person name="Francisco L."/>
            <person name="Fu Q."/>
            <person name="Gubbala S."/>
            <person name="Hale W."/>
            <person name="Han Y."/>
            <person name="Hemphill L."/>
            <person name="Highlander S.K."/>
            <person name="Hirani K."/>
            <person name="Hogues M."/>
            <person name="Jackson L."/>
            <person name="Jakkamsetti A."/>
            <person name="Javaid M."/>
            <person name="Jiang H."/>
            <person name="Korchina V."/>
            <person name="Kovar C."/>
            <person name="Lara F."/>
            <person name="Lee S."/>
            <person name="Mata R."/>
            <person name="Mathew T."/>
            <person name="Moen C."/>
            <person name="Morales K."/>
            <person name="Munidasa M."/>
            <person name="Nazareth L."/>
            <person name="Ngo R."/>
            <person name="Nguyen L."/>
            <person name="Okwuonu G."/>
            <person name="Ongeri F."/>
            <person name="Patil S."/>
            <person name="Petrosino J."/>
            <person name="Pham C."/>
            <person name="Pham P."/>
            <person name="Pu L.-L."/>
            <person name="Puazo M."/>
            <person name="Raj R."/>
            <person name="Reid J."/>
            <person name="Rouhana J."/>
            <person name="Saada N."/>
            <person name="Shang Y."/>
            <person name="Simmons D."/>
            <person name="Thornton R."/>
            <person name="Warren J."/>
            <person name="Weissenberger G."/>
            <person name="Zhang J."/>
            <person name="Zhang L."/>
            <person name="Zhou C."/>
            <person name="Zhu D."/>
            <person name="Muzny D."/>
            <person name="Worley K."/>
            <person name="Gibbs R."/>
        </authorList>
    </citation>
    <scope>NUCLEOTIDE SEQUENCE [LARGE SCALE GENOMIC DNA]</scope>
    <source>
        <strain evidence="6 7">ATCC 51172</strain>
    </source>
</reference>
<name>C2BFV2_9FIRM</name>
<dbReference type="AlphaFoldDB" id="C2BFV2"/>
<keyword evidence="7" id="KW-1185">Reference proteome</keyword>
<dbReference type="PANTHER" id="PTHR43847:SF1">
    <property type="entry name" value="BLL3993 PROTEIN"/>
    <property type="match status" value="1"/>
</dbReference>
<evidence type="ECO:0000256" key="2">
    <source>
        <dbReference type="ARBA" id="ARBA00022692"/>
    </source>
</evidence>
<dbReference type="InterPro" id="IPR007318">
    <property type="entry name" value="Phopholipid_MeTrfase"/>
</dbReference>
<evidence type="ECO:0000313" key="6">
    <source>
        <dbReference type="EMBL" id="EEI86212.1"/>
    </source>
</evidence>
<evidence type="ECO:0000256" key="3">
    <source>
        <dbReference type="ARBA" id="ARBA00022989"/>
    </source>
</evidence>
<dbReference type="Proteomes" id="UP000005984">
    <property type="component" value="Unassembled WGS sequence"/>
</dbReference>
<dbReference type="EMBL" id="ABYO01000211">
    <property type="protein sequence ID" value="EEI86212.1"/>
    <property type="molecule type" value="Genomic_DNA"/>
</dbReference>
<evidence type="ECO:0008006" key="8">
    <source>
        <dbReference type="Google" id="ProtNLM"/>
    </source>
</evidence>
<dbReference type="GO" id="GO:0012505">
    <property type="term" value="C:endomembrane system"/>
    <property type="evidence" value="ECO:0007669"/>
    <property type="project" value="UniProtKB-SubCell"/>
</dbReference>
<keyword evidence="3 5" id="KW-1133">Transmembrane helix</keyword>
<dbReference type="HOGENOM" id="CLU_065200_4_3_9"/>
<dbReference type="PANTHER" id="PTHR43847">
    <property type="entry name" value="BLL3993 PROTEIN"/>
    <property type="match status" value="1"/>
</dbReference>
<dbReference type="Pfam" id="PF04191">
    <property type="entry name" value="PEMT"/>
    <property type="match status" value="1"/>
</dbReference>
<keyword evidence="2 5" id="KW-0812">Transmembrane</keyword>
<evidence type="ECO:0000256" key="5">
    <source>
        <dbReference type="SAM" id="Phobius"/>
    </source>
</evidence>
<proteinExistence type="predicted"/>
<protein>
    <recommendedName>
        <fullName evidence="8">Isoprenylcysteine carboxyl methyltransferase family protein</fullName>
    </recommendedName>
</protein>
<feature type="transmembrane region" description="Helical" evidence="5">
    <location>
        <begin position="20"/>
        <end position="42"/>
    </location>
</feature>
<keyword evidence="4 5" id="KW-0472">Membrane</keyword>